<dbReference type="InterPro" id="IPR001679">
    <property type="entry name" value="DNA_ligase"/>
</dbReference>
<dbReference type="InterPro" id="IPR013840">
    <property type="entry name" value="DNAligase_N"/>
</dbReference>
<dbReference type="InterPro" id="IPR013839">
    <property type="entry name" value="DNAligase_adenylation"/>
</dbReference>
<dbReference type="SUPFAM" id="SSF47781">
    <property type="entry name" value="RuvA domain 2-like"/>
    <property type="match status" value="2"/>
</dbReference>
<dbReference type="PANTHER" id="PTHR23389:SF9">
    <property type="entry name" value="DNA LIGASE"/>
    <property type="match status" value="1"/>
</dbReference>
<organism evidence="14 15">
    <name type="scientific">Paractinoplanes deccanensis</name>
    <dbReference type="NCBI Taxonomy" id="113561"/>
    <lineage>
        <taxon>Bacteria</taxon>
        <taxon>Bacillati</taxon>
        <taxon>Actinomycetota</taxon>
        <taxon>Actinomycetes</taxon>
        <taxon>Micromonosporales</taxon>
        <taxon>Micromonosporaceae</taxon>
        <taxon>Paractinoplanes</taxon>
    </lineage>
</organism>
<dbReference type="Gene3D" id="3.40.50.10190">
    <property type="entry name" value="BRCT domain"/>
    <property type="match status" value="1"/>
</dbReference>
<dbReference type="Gene3D" id="2.40.50.140">
    <property type="entry name" value="Nucleic acid-binding proteins"/>
    <property type="match status" value="1"/>
</dbReference>
<comment type="catalytic activity">
    <reaction evidence="9 10 11">
        <text>NAD(+) + (deoxyribonucleotide)n-3'-hydroxyl + 5'-phospho-(deoxyribonucleotide)m = (deoxyribonucleotide)n+m + AMP + beta-nicotinamide D-nucleotide.</text>
        <dbReference type="EC" id="6.5.1.2"/>
    </reaction>
</comment>
<feature type="binding site" evidence="10">
    <location>
        <position position="445"/>
    </location>
    <ligand>
        <name>Zn(2+)</name>
        <dbReference type="ChEBI" id="CHEBI:29105"/>
    </ligand>
</feature>
<dbReference type="Gene3D" id="3.30.470.30">
    <property type="entry name" value="DNA ligase/mRNA capping enzyme"/>
    <property type="match status" value="1"/>
</dbReference>
<protein>
    <recommendedName>
        <fullName evidence="10 11">DNA ligase</fullName>
        <ecNumber evidence="10 11">6.5.1.2</ecNumber>
    </recommendedName>
    <alternativeName>
        <fullName evidence="10">Polydeoxyribonucleotide synthase [NAD(+)]</fullName>
    </alternativeName>
</protein>
<dbReference type="PROSITE" id="PS01056">
    <property type="entry name" value="DNA_LIGASE_N2"/>
    <property type="match status" value="1"/>
</dbReference>
<comment type="function">
    <text evidence="10">DNA ligase that catalyzes the formation of phosphodiester linkages between 5'-phosphoryl and 3'-hydroxyl groups in double-stranded DNA using NAD as a coenzyme and as the energy source for the reaction. It is essential for DNA replication and repair of damaged DNA.</text>
</comment>
<dbReference type="PROSITE" id="PS01055">
    <property type="entry name" value="DNA_LIGASE_N1"/>
    <property type="match status" value="1"/>
</dbReference>
<evidence type="ECO:0000256" key="10">
    <source>
        <dbReference type="HAMAP-Rule" id="MF_01588"/>
    </source>
</evidence>
<feature type="region of interest" description="Disordered" evidence="12">
    <location>
        <begin position="1"/>
        <end position="49"/>
    </location>
</feature>
<keyword evidence="6 10" id="KW-0460">Magnesium</keyword>
<dbReference type="SUPFAM" id="SSF56091">
    <property type="entry name" value="DNA ligase/mRNA capping enzyme, catalytic domain"/>
    <property type="match status" value="1"/>
</dbReference>
<dbReference type="CDD" id="cd00114">
    <property type="entry name" value="LIGANc"/>
    <property type="match status" value="1"/>
</dbReference>
<feature type="active site" description="N6-AMP-lysine intermediate" evidence="10">
    <location>
        <position position="150"/>
    </location>
</feature>
<evidence type="ECO:0000259" key="13">
    <source>
        <dbReference type="PROSITE" id="PS50172"/>
    </source>
</evidence>
<dbReference type="EC" id="6.5.1.2" evidence="10 11"/>
<keyword evidence="10" id="KW-0464">Manganese</keyword>
<evidence type="ECO:0000256" key="8">
    <source>
        <dbReference type="ARBA" id="ARBA00023204"/>
    </source>
</evidence>
<evidence type="ECO:0000313" key="14">
    <source>
        <dbReference type="EMBL" id="GID77587.1"/>
    </source>
</evidence>
<dbReference type="InterPro" id="IPR001357">
    <property type="entry name" value="BRCT_dom"/>
</dbReference>
<dbReference type="InterPro" id="IPR018239">
    <property type="entry name" value="DNA_ligase_AS"/>
</dbReference>
<comment type="caution">
    <text evidence="14">The sequence shown here is derived from an EMBL/GenBank/DDBJ whole genome shotgun (WGS) entry which is preliminary data.</text>
</comment>
<dbReference type="RefSeq" id="WP_379036837.1">
    <property type="nucleotide sequence ID" value="NZ_BOMI01000123.1"/>
</dbReference>
<keyword evidence="1 10" id="KW-0436">Ligase</keyword>
<feature type="binding site" evidence="10">
    <location>
        <position position="461"/>
    </location>
    <ligand>
        <name>Zn(2+)</name>
        <dbReference type="ChEBI" id="CHEBI:29105"/>
    </ligand>
</feature>
<feature type="binding site" evidence="10">
    <location>
        <begin position="69"/>
        <end position="73"/>
    </location>
    <ligand>
        <name>NAD(+)</name>
        <dbReference type="ChEBI" id="CHEBI:57540"/>
    </ligand>
</feature>
<evidence type="ECO:0000256" key="5">
    <source>
        <dbReference type="ARBA" id="ARBA00022833"/>
    </source>
</evidence>
<feature type="region of interest" description="Disordered" evidence="12">
    <location>
        <begin position="607"/>
        <end position="715"/>
    </location>
</feature>
<keyword evidence="5 10" id="KW-0862">Zinc</keyword>
<dbReference type="Pfam" id="PF01653">
    <property type="entry name" value="DNA_ligase_aden"/>
    <property type="match status" value="1"/>
</dbReference>
<dbReference type="CDD" id="cd17748">
    <property type="entry name" value="BRCT_DNA_ligase_like"/>
    <property type="match status" value="1"/>
</dbReference>
<dbReference type="Pfam" id="PF03120">
    <property type="entry name" value="OB_DNA_ligase"/>
    <property type="match status" value="1"/>
</dbReference>
<dbReference type="InterPro" id="IPR004150">
    <property type="entry name" value="NAD_DNA_ligase_OB"/>
</dbReference>
<keyword evidence="8 10" id="KW-0234">DNA repair</keyword>
<dbReference type="InterPro" id="IPR036420">
    <property type="entry name" value="BRCT_dom_sf"/>
</dbReference>
<evidence type="ECO:0000313" key="15">
    <source>
        <dbReference type="Proteomes" id="UP000609879"/>
    </source>
</evidence>
<dbReference type="Gene3D" id="1.10.287.610">
    <property type="entry name" value="Helix hairpin bin"/>
    <property type="match status" value="1"/>
</dbReference>
<dbReference type="InterPro" id="IPR010994">
    <property type="entry name" value="RuvA_2-like"/>
</dbReference>
<dbReference type="HAMAP" id="MF_01588">
    <property type="entry name" value="DNA_ligase_A"/>
    <property type="match status" value="1"/>
</dbReference>
<dbReference type="InterPro" id="IPR004149">
    <property type="entry name" value="Znf_DNAligase_C4"/>
</dbReference>
<keyword evidence="4 10" id="KW-0227">DNA damage</keyword>
<feature type="binding site" evidence="10">
    <location>
        <begin position="118"/>
        <end position="119"/>
    </location>
    <ligand>
        <name>NAD(+)</name>
        <dbReference type="ChEBI" id="CHEBI:57540"/>
    </ligand>
</feature>
<keyword evidence="15" id="KW-1185">Reference proteome</keyword>
<evidence type="ECO:0000256" key="4">
    <source>
        <dbReference type="ARBA" id="ARBA00022763"/>
    </source>
</evidence>
<dbReference type="EMBL" id="BOMI01000123">
    <property type="protein sequence ID" value="GID77587.1"/>
    <property type="molecule type" value="Genomic_DNA"/>
</dbReference>
<evidence type="ECO:0000256" key="7">
    <source>
        <dbReference type="ARBA" id="ARBA00023027"/>
    </source>
</evidence>
<dbReference type="SMART" id="SM00292">
    <property type="entry name" value="BRCT"/>
    <property type="match status" value="1"/>
</dbReference>
<evidence type="ECO:0000256" key="6">
    <source>
        <dbReference type="ARBA" id="ARBA00022842"/>
    </source>
</evidence>
<dbReference type="Pfam" id="PF03119">
    <property type="entry name" value="DNA_ligase_ZBD"/>
    <property type="match status" value="1"/>
</dbReference>
<comment type="cofactor">
    <cofactor evidence="10">
        <name>Mg(2+)</name>
        <dbReference type="ChEBI" id="CHEBI:18420"/>
    </cofactor>
    <cofactor evidence="10">
        <name>Mn(2+)</name>
        <dbReference type="ChEBI" id="CHEBI:29035"/>
    </cofactor>
</comment>
<feature type="binding site" evidence="10">
    <location>
        <position position="442"/>
    </location>
    <ligand>
        <name>Zn(2+)</name>
        <dbReference type="ChEBI" id="CHEBI:29105"/>
    </ligand>
</feature>
<dbReference type="InterPro" id="IPR041663">
    <property type="entry name" value="DisA/LigA_HHH"/>
</dbReference>
<name>A0ABQ3YC47_9ACTN</name>
<sequence>MEVTVPEQAKSKQRVDEDEMSVAGPTAEQEAAAGKDPTPEASARHAELSDEVRGHQYRYYVLDSPTISDADFDKLLRELEALETEFPALRTPDSPTQNVGGTFSTLFTPVEHVERMLSLDNVFDDDELGAWVDRTLRDAGGPVEFICELKVDGLAINLTYEKGRLVRGATRGDGRTGEDVTSNVRTIREIPERLAGDNPPDLLEVRGEIYFPVSAFADLNASLVEQGKAPFANPRNAAAGSLRQKDPRVTASRGLRMVVHGIGARVGFTPTSQSHAYEALKGWGLPTSSRWKLAEGIDDIREFIAYYGEHRHDVEHEIDGVVIKCDSVAIQGRLGSTSRAPRWAIAFKYPPEEVTTKLLDIAVNVGRTGRVTPFAILEPVKVAGSTVAQATLHNAREVERKGVLIGDTIVLRKAGDVIPEVLGPVVDLRPDDAHPFVMPTHCPACGTKLAPAKESDVDIRCPNTRSCPAQLRERVFHLAGRGAFDIEVLGYKAAQALLDSGVITDEGDLFALTEEQLRQSPFFVNQDGSLGTNAVKLLENLEGAKDRPLWRVLVALSIRHVGPTAAQALARQFGSMEAIEAIVAAPPGSPEEAAAVSAATSLTSAAPLTAPGSSSSAGASADASSSDASSSPDASSTDASSADASSADASSADASSAAGASVAGGSSADGSSPGGGSADGDSSDVAADEAEGAAAKPGKAAKAKAEPDVLSSVDGVGPTIAESLREWFTVDWHREIVRKWREAGVSMADERVDEGPRPLEGMTVVVTGTLANYSRDQATEAVTSRGGKVSGSVSKKTSFVVVGDNPGSKYDKAISLKVPVLDEEGFAVLLSEGPDAARDVAEFAPEES</sequence>
<dbReference type="Gene3D" id="1.10.150.20">
    <property type="entry name" value="5' to 3' exonuclease, C-terminal subdomain"/>
    <property type="match status" value="2"/>
</dbReference>
<reference evidence="14 15" key="1">
    <citation type="submission" date="2021-01" db="EMBL/GenBank/DDBJ databases">
        <title>Whole genome shotgun sequence of Actinoplanes deccanensis NBRC 13994.</title>
        <authorList>
            <person name="Komaki H."/>
            <person name="Tamura T."/>
        </authorList>
    </citation>
    <scope>NUCLEOTIDE SEQUENCE [LARGE SCALE GENOMIC DNA]</scope>
    <source>
        <strain evidence="14 15">NBRC 13994</strain>
    </source>
</reference>
<comment type="similarity">
    <text evidence="10">Belongs to the NAD-dependent DNA ligase family. LigA subfamily.</text>
</comment>
<feature type="compositionally biased region" description="Low complexity" evidence="12">
    <location>
        <begin position="607"/>
        <end position="671"/>
    </location>
</feature>
<evidence type="ECO:0000256" key="2">
    <source>
        <dbReference type="ARBA" id="ARBA00022705"/>
    </source>
</evidence>
<feature type="binding site" evidence="10">
    <location>
        <position position="171"/>
    </location>
    <ligand>
        <name>NAD(+)</name>
        <dbReference type="ChEBI" id="CHEBI:57540"/>
    </ligand>
</feature>
<dbReference type="Gene3D" id="6.20.10.30">
    <property type="match status" value="1"/>
</dbReference>
<keyword evidence="3 10" id="KW-0479">Metal-binding</keyword>
<dbReference type="InterPro" id="IPR033136">
    <property type="entry name" value="DNA_ligase_CS"/>
</dbReference>
<dbReference type="SUPFAM" id="SSF50249">
    <property type="entry name" value="Nucleic acid-binding proteins"/>
    <property type="match status" value="1"/>
</dbReference>
<dbReference type="InterPro" id="IPR012340">
    <property type="entry name" value="NA-bd_OB-fold"/>
</dbReference>
<feature type="binding site" evidence="10">
    <location>
        <position position="348"/>
    </location>
    <ligand>
        <name>NAD(+)</name>
        <dbReference type="ChEBI" id="CHEBI:57540"/>
    </ligand>
</feature>
<accession>A0ABQ3YC47</accession>
<dbReference type="PROSITE" id="PS50172">
    <property type="entry name" value="BRCT"/>
    <property type="match status" value="1"/>
</dbReference>
<keyword evidence="2 10" id="KW-0235">DNA replication</keyword>
<dbReference type="SMART" id="SM00532">
    <property type="entry name" value="LIGANc"/>
    <property type="match status" value="1"/>
</dbReference>
<dbReference type="Pfam" id="PF12826">
    <property type="entry name" value="HHH_2"/>
    <property type="match status" value="2"/>
</dbReference>
<proteinExistence type="inferred from homology"/>
<evidence type="ECO:0000256" key="1">
    <source>
        <dbReference type="ARBA" id="ARBA00022598"/>
    </source>
</evidence>
<feature type="binding site" evidence="10">
    <location>
        <position position="208"/>
    </location>
    <ligand>
        <name>NAD(+)</name>
        <dbReference type="ChEBI" id="CHEBI:57540"/>
    </ligand>
</feature>
<dbReference type="NCBIfam" id="NF005932">
    <property type="entry name" value="PRK07956.1"/>
    <property type="match status" value="1"/>
</dbReference>
<feature type="domain" description="BRCT" evidence="13">
    <location>
        <begin position="754"/>
        <end position="824"/>
    </location>
</feature>
<evidence type="ECO:0000256" key="11">
    <source>
        <dbReference type="RuleBase" id="RU000618"/>
    </source>
</evidence>
<dbReference type="PANTHER" id="PTHR23389">
    <property type="entry name" value="CHROMOSOME TRANSMISSION FIDELITY FACTOR 18"/>
    <property type="match status" value="1"/>
</dbReference>
<gene>
    <name evidence="10" type="primary">ligA</name>
    <name evidence="14" type="ORF">Ade02nite_62280</name>
</gene>
<feature type="binding site" evidence="10">
    <location>
        <position position="148"/>
    </location>
    <ligand>
        <name>NAD(+)</name>
        <dbReference type="ChEBI" id="CHEBI:57540"/>
    </ligand>
</feature>
<dbReference type="Pfam" id="PF00533">
    <property type="entry name" value="BRCT"/>
    <property type="match status" value="1"/>
</dbReference>
<evidence type="ECO:0000256" key="9">
    <source>
        <dbReference type="ARBA" id="ARBA00034005"/>
    </source>
</evidence>
<dbReference type="SUPFAM" id="SSF52113">
    <property type="entry name" value="BRCT domain"/>
    <property type="match status" value="1"/>
</dbReference>
<feature type="binding site" evidence="10">
    <location>
        <position position="467"/>
    </location>
    <ligand>
        <name>Zn(2+)</name>
        <dbReference type="ChEBI" id="CHEBI:29105"/>
    </ligand>
</feature>
<keyword evidence="7 10" id="KW-0520">NAD</keyword>
<dbReference type="NCBIfam" id="TIGR00575">
    <property type="entry name" value="dnlj"/>
    <property type="match status" value="1"/>
</dbReference>
<feature type="binding site" evidence="10">
    <location>
        <position position="324"/>
    </location>
    <ligand>
        <name>NAD(+)</name>
        <dbReference type="ChEBI" id="CHEBI:57540"/>
    </ligand>
</feature>
<dbReference type="Proteomes" id="UP000609879">
    <property type="component" value="Unassembled WGS sequence"/>
</dbReference>
<evidence type="ECO:0000256" key="12">
    <source>
        <dbReference type="SAM" id="MobiDB-lite"/>
    </source>
</evidence>
<evidence type="ECO:0000256" key="3">
    <source>
        <dbReference type="ARBA" id="ARBA00022723"/>
    </source>
</evidence>